<evidence type="ECO:0000259" key="7">
    <source>
        <dbReference type="PROSITE" id="PS51857"/>
    </source>
</evidence>
<dbReference type="EMBL" id="CP102780">
    <property type="protein sequence ID" value="UVA81602.1"/>
    <property type="molecule type" value="Genomic_DNA"/>
</dbReference>
<dbReference type="Proteomes" id="UP000343335">
    <property type="component" value="Unassembled WGS sequence"/>
</dbReference>
<keyword evidence="4" id="KW-0238">DNA-binding</keyword>
<reference evidence="8" key="2">
    <citation type="submission" date="2022-08" db="EMBL/GenBank/DDBJ databases">
        <title>Multi-unit outbreak of Pandoraea commovens among non-cystic fibrosis intensive care patients from 2019 to 2021 in Berlin, Germany.</title>
        <authorList>
            <person name="Menzel P."/>
        </authorList>
    </citation>
    <scope>NUCLEOTIDE SEQUENCE</scope>
    <source>
        <strain evidence="8">LB-19-202-79</strain>
    </source>
</reference>
<evidence type="ECO:0000256" key="3">
    <source>
        <dbReference type="ARBA" id="ARBA00023015"/>
    </source>
</evidence>
<dbReference type="InterPro" id="IPR011129">
    <property type="entry name" value="CSD"/>
</dbReference>
<dbReference type="Pfam" id="PF00313">
    <property type="entry name" value="CSD"/>
    <property type="match status" value="1"/>
</dbReference>
<dbReference type="InterPro" id="IPR012156">
    <property type="entry name" value="Cold_shock_CspA"/>
</dbReference>
<keyword evidence="3" id="KW-0805">Transcription regulation</keyword>
<dbReference type="SUPFAM" id="SSF50249">
    <property type="entry name" value="Nucleic acid-binding proteins"/>
    <property type="match status" value="1"/>
</dbReference>
<comment type="subcellular location">
    <subcellularLocation>
        <location evidence="1">Cytoplasm</location>
    </subcellularLocation>
</comment>
<dbReference type="EMBL" id="CABPSA010000010">
    <property type="protein sequence ID" value="VVE50988.1"/>
    <property type="molecule type" value="Genomic_DNA"/>
</dbReference>
<dbReference type="Proteomes" id="UP001058980">
    <property type="component" value="Chromosome"/>
</dbReference>
<dbReference type="CDD" id="cd04458">
    <property type="entry name" value="CSP_CDS"/>
    <property type="match status" value="1"/>
</dbReference>
<dbReference type="GO" id="GO:0003677">
    <property type="term" value="F:DNA binding"/>
    <property type="evidence" value="ECO:0007669"/>
    <property type="project" value="UniProtKB-KW"/>
</dbReference>
<keyword evidence="5" id="KW-0010">Activator</keyword>
<evidence type="ECO:0000256" key="1">
    <source>
        <dbReference type="ARBA" id="ARBA00004496"/>
    </source>
</evidence>
<name>A0A5E4YRI8_9BURK</name>
<gene>
    <name evidence="8" type="ORF">NTU39_11665</name>
    <name evidence="9" type="ORF">PCO31010_04696</name>
</gene>
<dbReference type="PANTHER" id="PTHR46565:SF20">
    <property type="entry name" value="COLD SHOCK DOMAIN-CONTAINING PROTEIN 4"/>
    <property type="match status" value="1"/>
</dbReference>
<keyword evidence="2" id="KW-0963">Cytoplasm</keyword>
<dbReference type="OrthoDB" id="9800919at2"/>
<evidence type="ECO:0000256" key="6">
    <source>
        <dbReference type="ARBA" id="ARBA00023163"/>
    </source>
</evidence>
<feature type="domain" description="CSD" evidence="7">
    <location>
        <begin position="1"/>
        <end position="66"/>
    </location>
</feature>
<dbReference type="PANTHER" id="PTHR46565">
    <property type="entry name" value="COLD SHOCK DOMAIN PROTEIN 2"/>
    <property type="match status" value="1"/>
</dbReference>
<keyword evidence="11" id="KW-1185">Reference proteome</keyword>
<dbReference type="PRINTS" id="PR00050">
    <property type="entry name" value="COLDSHOCK"/>
</dbReference>
<evidence type="ECO:0000256" key="2">
    <source>
        <dbReference type="ARBA" id="ARBA00022490"/>
    </source>
</evidence>
<evidence type="ECO:0000256" key="4">
    <source>
        <dbReference type="ARBA" id="ARBA00023125"/>
    </source>
</evidence>
<reference evidence="9 10" key="1">
    <citation type="submission" date="2019-08" db="EMBL/GenBank/DDBJ databases">
        <authorList>
            <person name="Peeters C."/>
        </authorList>
    </citation>
    <scope>NUCLEOTIDE SEQUENCE [LARGE SCALE GENOMIC DNA]</scope>
    <source>
        <strain evidence="9 10">LMG 31010</strain>
    </source>
</reference>
<dbReference type="AlphaFoldDB" id="A0A5E4YRI8"/>
<accession>A0A5E4YRI8</accession>
<dbReference type="InterPro" id="IPR012340">
    <property type="entry name" value="NA-bd_OB-fold"/>
</dbReference>
<sequence>MAQGKVKWFDSSKGYGYITPDDGGTDVFVHYSEIVSDGGKPIEADTRVEFEVSKTVKGLQAMNVKALSPS</sequence>
<dbReference type="PROSITE" id="PS51857">
    <property type="entry name" value="CSD_2"/>
    <property type="match status" value="1"/>
</dbReference>
<evidence type="ECO:0000313" key="10">
    <source>
        <dbReference type="Proteomes" id="UP000343335"/>
    </source>
</evidence>
<dbReference type="RefSeq" id="WP_150666334.1">
    <property type="nucleotide sequence ID" value="NZ_CABPSA010000010.1"/>
</dbReference>
<keyword evidence="6" id="KW-0804">Transcription</keyword>
<evidence type="ECO:0000256" key="5">
    <source>
        <dbReference type="ARBA" id="ARBA00023159"/>
    </source>
</evidence>
<evidence type="ECO:0000313" key="11">
    <source>
        <dbReference type="Proteomes" id="UP001058980"/>
    </source>
</evidence>
<dbReference type="PIRSF" id="PIRSF002599">
    <property type="entry name" value="Cold_shock_A"/>
    <property type="match status" value="1"/>
</dbReference>
<proteinExistence type="predicted"/>
<protein>
    <submittedName>
        <fullName evidence="8">Cold shock domain-containing protein</fullName>
    </submittedName>
    <submittedName>
        <fullName evidence="9">Cold-shock protein</fullName>
    </submittedName>
</protein>
<evidence type="ECO:0000313" key="8">
    <source>
        <dbReference type="EMBL" id="UVA81602.1"/>
    </source>
</evidence>
<dbReference type="SMART" id="SM00357">
    <property type="entry name" value="CSP"/>
    <property type="match status" value="1"/>
</dbReference>
<evidence type="ECO:0000313" key="9">
    <source>
        <dbReference type="EMBL" id="VVE50988.1"/>
    </source>
</evidence>
<organism evidence="9 10">
    <name type="scientific">Pandoraea commovens</name>
    <dbReference type="NCBI Taxonomy" id="2508289"/>
    <lineage>
        <taxon>Bacteria</taxon>
        <taxon>Pseudomonadati</taxon>
        <taxon>Pseudomonadota</taxon>
        <taxon>Betaproteobacteria</taxon>
        <taxon>Burkholderiales</taxon>
        <taxon>Burkholderiaceae</taxon>
        <taxon>Pandoraea</taxon>
    </lineage>
</organism>
<dbReference type="Gene3D" id="2.40.50.140">
    <property type="entry name" value="Nucleic acid-binding proteins"/>
    <property type="match status" value="1"/>
</dbReference>
<dbReference type="InterPro" id="IPR002059">
    <property type="entry name" value="CSP_DNA-bd"/>
</dbReference>
<dbReference type="GO" id="GO:0005829">
    <property type="term" value="C:cytosol"/>
    <property type="evidence" value="ECO:0007669"/>
    <property type="project" value="UniProtKB-ARBA"/>
</dbReference>